<organism evidence="1 2">
    <name type="scientific">Centipeda periodontii DSM 2778</name>
    <dbReference type="NCBI Taxonomy" id="888060"/>
    <lineage>
        <taxon>Bacteria</taxon>
        <taxon>Bacillati</taxon>
        <taxon>Bacillota</taxon>
        <taxon>Negativicutes</taxon>
        <taxon>Selenomonadales</taxon>
        <taxon>Selenomonadaceae</taxon>
        <taxon>Centipeda</taxon>
    </lineage>
</organism>
<accession>F5RIT0</accession>
<dbReference type="STRING" id="888060.HMPREF9081_0115"/>
<gene>
    <name evidence="1" type="ORF">HMPREF9081_0115</name>
</gene>
<dbReference type="Proteomes" id="UP000004067">
    <property type="component" value="Unassembled WGS sequence"/>
</dbReference>
<dbReference type="OrthoDB" id="164329at2"/>
<reference evidence="1 2" key="1">
    <citation type="submission" date="2011-04" db="EMBL/GenBank/DDBJ databases">
        <authorList>
            <person name="Muzny D."/>
            <person name="Qin X."/>
            <person name="Deng J."/>
            <person name="Jiang H."/>
            <person name="Liu Y."/>
            <person name="Qu J."/>
            <person name="Song X.-Z."/>
            <person name="Zhang L."/>
            <person name="Thornton R."/>
            <person name="Coyle M."/>
            <person name="Francisco L."/>
            <person name="Jackson L."/>
            <person name="Javaid M."/>
            <person name="Korchina V."/>
            <person name="Kovar C."/>
            <person name="Mata R."/>
            <person name="Mathew T."/>
            <person name="Ngo R."/>
            <person name="Nguyen L."/>
            <person name="Nguyen N."/>
            <person name="Okwuonu G."/>
            <person name="Ongeri F."/>
            <person name="Pham C."/>
            <person name="Simmons D."/>
            <person name="Wilczek-Boney K."/>
            <person name="Hale W."/>
            <person name="Jakkamsetti A."/>
            <person name="Pham P."/>
            <person name="Ruth R."/>
            <person name="San Lucas F."/>
            <person name="Warren J."/>
            <person name="Zhang J."/>
            <person name="Zhao Z."/>
            <person name="Zhou C."/>
            <person name="Zhu D."/>
            <person name="Lee S."/>
            <person name="Bess C."/>
            <person name="Blankenburg K."/>
            <person name="Forbes L."/>
            <person name="Fu Q."/>
            <person name="Gubbala S."/>
            <person name="Hirani K."/>
            <person name="Jayaseelan J.C."/>
            <person name="Lara F."/>
            <person name="Munidasa M."/>
            <person name="Palculict T."/>
            <person name="Patil S."/>
            <person name="Pu L.-L."/>
            <person name="Saada N."/>
            <person name="Tang L."/>
            <person name="Weissenberger G."/>
            <person name="Zhu Y."/>
            <person name="Hemphill L."/>
            <person name="Shang Y."/>
            <person name="Youmans B."/>
            <person name="Ayvaz T."/>
            <person name="Ross M."/>
            <person name="Santibanez J."/>
            <person name="Aqrawi P."/>
            <person name="Gross S."/>
            <person name="Joshi V."/>
            <person name="Fowler G."/>
            <person name="Nazareth L."/>
            <person name="Reid J."/>
            <person name="Worley K."/>
            <person name="Petrosino J."/>
            <person name="Highlander S."/>
            <person name="Gibbs R."/>
        </authorList>
    </citation>
    <scope>NUCLEOTIDE SEQUENCE [LARGE SCALE GENOMIC DNA]</scope>
    <source>
        <strain evidence="1 2">DSM 2778</strain>
    </source>
</reference>
<evidence type="ECO:0000313" key="2">
    <source>
        <dbReference type="Proteomes" id="UP000004067"/>
    </source>
</evidence>
<dbReference type="eggNOG" id="ENOG5032ZJK">
    <property type="taxonomic scope" value="Bacteria"/>
</dbReference>
<dbReference type="HOGENOM" id="CLU_138593_0_0_9"/>
<comment type="caution">
    <text evidence="1">The sequence shown here is derived from an EMBL/GenBank/DDBJ whole genome shotgun (WGS) entry which is preliminary data.</text>
</comment>
<evidence type="ECO:0000313" key="1">
    <source>
        <dbReference type="EMBL" id="EGK62368.1"/>
    </source>
</evidence>
<dbReference type="EMBL" id="AFHQ01000004">
    <property type="protein sequence ID" value="EGK62368.1"/>
    <property type="molecule type" value="Genomic_DNA"/>
</dbReference>
<dbReference type="InterPro" id="IPR020483">
    <property type="entry name" value="Uncharacterised_YgbA"/>
</dbReference>
<keyword evidence="2" id="KW-1185">Reference proteome</keyword>
<evidence type="ECO:0008006" key="3">
    <source>
        <dbReference type="Google" id="ProtNLM"/>
    </source>
</evidence>
<protein>
    <recommendedName>
        <fullName evidence="3">Nitrous oxide-stimulated promoter family protein</fullName>
    </recommendedName>
</protein>
<name>F5RIT0_9FIRM</name>
<dbReference type="AlphaFoldDB" id="F5RIT0"/>
<dbReference type="Pfam" id="PF11756">
    <property type="entry name" value="YgbA_NO"/>
    <property type="match status" value="1"/>
</dbReference>
<dbReference type="RefSeq" id="WP_006304925.1">
    <property type="nucleotide sequence ID" value="NZ_GL892076.1"/>
</dbReference>
<dbReference type="NCBIfam" id="NF007714">
    <property type="entry name" value="PRK10410.1-2"/>
    <property type="match status" value="1"/>
</dbReference>
<proteinExistence type="predicted"/>
<sequence>MDTEKKRSIEIDVMMEMIDIYCRGQGHANRTDLQDDTPALCPDCRRLLDYARKRIIRCPRMAVKSFCSACPVHCYTTDMREQIRIVMRYSGPRMLLHRPLMTLQHIWIDLAARRREKKLAKRSQHNQNKGYLS</sequence>